<evidence type="ECO:0000313" key="2">
    <source>
        <dbReference type="Proteomes" id="UP001249851"/>
    </source>
</evidence>
<sequence length="116" mass="13310">MLQSSFVVKSIAEQRDTTSTLTTAHHHNITLESVPLNKRTFLIMQDDLDLMLILASMKLCEHEVTSVNMDLTMGKMEISCWHENLTENGYLIWKLPWLGLWDGIVFSGTMVESSFY</sequence>
<gene>
    <name evidence="1" type="ORF">P5673_006267</name>
</gene>
<reference evidence="1" key="1">
    <citation type="journal article" date="2023" name="G3 (Bethesda)">
        <title>Whole genome assembly and annotation of the endangered Caribbean coral Acropora cervicornis.</title>
        <authorList>
            <person name="Selwyn J.D."/>
            <person name="Vollmer S.V."/>
        </authorList>
    </citation>
    <scope>NUCLEOTIDE SEQUENCE</scope>
    <source>
        <strain evidence="1">K2</strain>
    </source>
</reference>
<keyword evidence="2" id="KW-1185">Reference proteome</keyword>
<proteinExistence type="predicted"/>
<organism evidence="1 2">
    <name type="scientific">Acropora cervicornis</name>
    <name type="common">Staghorn coral</name>
    <dbReference type="NCBI Taxonomy" id="6130"/>
    <lineage>
        <taxon>Eukaryota</taxon>
        <taxon>Metazoa</taxon>
        <taxon>Cnidaria</taxon>
        <taxon>Anthozoa</taxon>
        <taxon>Hexacorallia</taxon>
        <taxon>Scleractinia</taxon>
        <taxon>Astrocoeniina</taxon>
        <taxon>Acroporidae</taxon>
        <taxon>Acropora</taxon>
    </lineage>
</organism>
<protein>
    <submittedName>
        <fullName evidence="1">Uncharacterized protein</fullName>
    </submittedName>
</protein>
<dbReference type="EMBL" id="JARQWQ010000010">
    <property type="protein sequence ID" value="KAK2569348.1"/>
    <property type="molecule type" value="Genomic_DNA"/>
</dbReference>
<reference evidence="1" key="2">
    <citation type="journal article" date="2023" name="Science">
        <title>Genomic signatures of disease resistance in endangered staghorn corals.</title>
        <authorList>
            <person name="Vollmer S.V."/>
            <person name="Selwyn J.D."/>
            <person name="Despard B.A."/>
            <person name="Roesel C.L."/>
        </authorList>
    </citation>
    <scope>NUCLEOTIDE SEQUENCE</scope>
    <source>
        <strain evidence="1">K2</strain>
    </source>
</reference>
<name>A0AAD9QY07_ACRCE</name>
<dbReference type="AlphaFoldDB" id="A0AAD9QY07"/>
<comment type="caution">
    <text evidence="1">The sequence shown here is derived from an EMBL/GenBank/DDBJ whole genome shotgun (WGS) entry which is preliminary data.</text>
</comment>
<dbReference type="Proteomes" id="UP001249851">
    <property type="component" value="Unassembled WGS sequence"/>
</dbReference>
<evidence type="ECO:0000313" key="1">
    <source>
        <dbReference type="EMBL" id="KAK2569348.1"/>
    </source>
</evidence>
<accession>A0AAD9QY07</accession>